<proteinExistence type="predicted"/>
<feature type="domain" description="Histidine kinase" evidence="13">
    <location>
        <begin position="381"/>
        <end position="587"/>
    </location>
</feature>
<dbReference type="SMART" id="SM00387">
    <property type="entry name" value="HATPase_c"/>
    <property type="match status" value="1"/>
</dbReference>
<dbReference type="SMART" id="SM00388">
    <property type="entry name" value="HisKA"/>
    <property type="match status" value="1"/>
</dbReference>
<dbReference type="CDD" id="cd00082">
    <property type="entry name" value="HisKA"/>
    <property type="match status" value="1"/>
</dbReference>
<dbReference type="SUPFAM" id="SSF47384">
    <property type="entry name" value="Homodimeric domain of signal transducing histidine kinase"/>
    <property type="match status" value="1"/>
</dbReference>
<dbReference type="Pfam" id="PF00672">
    <property type="entry name" value="HAMP"/>
    <property type="match status" value="1"/>
</dbReference>
<dbReference type="Gene3D" id="1.10.287.130">
    <property type="match status" value="1"/>
</dbReference>
<keyword evidence="10 12" id="KW-0472">Membrane</keyword>
<evidence type="ECO:0000256" key="5">
    <source>
        <dbReference type="ARBA" id="ARBA00022679"/>
    </source>
</evidence>
<dbReference type="SUPFAM" id="SSF158472">
    <property type="entry name" value="HAMP domain-like"/>
    <property type="match status" value="1"/>
</dbReference>
<dbReference type="InterPro" id="IPR003594">
    <property type="entry name" value="HATPase_dom"/>
</dbReference>
<dbReference type="Proteomes" id="UP001501563">
    <property type="component" value="Unassembled WGS sequence"/>
</dbReference>
<dbReference type="Pfam" id="PF02518">
    <property type="entry name" value="HATPase_c"/>
    <property type="match status" value="1"/>
</dbReference>
<evidence type="ECO:0000256" key="3">
    <source>
        <dbReference type="ARBA" id="ARBA00012438"/>
    </source>
</evidence>
<dbReference type="InterPro" id="IPR050428">
    <property type="entry name" value="TCS_sensor_his_kinase"/>
</dbReference>
<keyword evidence="16" id="KW-1185">Reference proteome</keyword>
<keyword evidence="6 12" id="KW-0812">Transmembrane</keyword>
<feature type="transmembrane region" description="Helical" evidence="12">
    <location>
        <begin position="12"/>
        <end position="35"/>
    </location>
</feature>
<evidence type="ECO:0000256" key="9">
    <source>
        <dbReference type="ARBA" id="ARBA00023012"/>
    </source>
</evidence>
<dbReference type="PRINTS" id="PR00344">
    <property type="entry name" value="BCTRLSENSOR"/>
</dbReference>
<feature type="region of interest" description="Disordered" evidence="11">
    <location>
        <begin position="182"/>
        <end position="248"/>
    </location>
</feature>
<evidence type="ECO:0000259" key="13">
    <source>
        <dbReference type="PROSITE" id="PS50109"/>
    </source>
</evidence>
<dbReference type="InterPro" id="IPR004358">
    <property type="entry name" value="Sig_transdc_His_kin-like_C"/>
</dbReference>
<dbReference type="InterPro" id="IPR003660">
    <property type="entry name" value="HAMP_dom"/>
</dbReference>
<accession>A0ABP7JJH9</accession>
<name>A0ABP7JJH9_9ACTN</name>
<feature type="compositionally biased region" description="Low complexity" evidence="11">
    <location>
        <begin position="112"/>
        <end position="155"/>
    </location>
</feature>
<dbReference type="EC" id="2.7.13.3" evidence="3"/>
<dbReference type="Pfam" id="PF00512">
    <property type="entry name" value="HisKA"/>
    <property type="match status" value="1"/>
</dbReference>
<dbReference type="CDD" id="cd06225">
    <property type="entry name" value="HAMP"/>
    <property type="match status" value="1"/>
</dbReference>
<evidence type="ECO:0000256" key="7">
    <source>
        <dbReference type="ARBA" id="ARBA00022777"/>
    </source>
</evidence>
<dbReference type="Gene3D" id="6.10.340.10">
    <property type="match status" value="1"/>
</dbReference>
<evidence type="ECO:0000256" key="8">
    <source>
        <dbReference type="ARBA" id="ARBA00022989"/>
    </source>
</evidence>
<evidence type="ECO:0000256" key="1">
    <source>
        <dbReference type="ARBA" id="ARBA00000085"/>
    </source>
</evidence>
<sequence length="587" mass="60401">MPRPPASVRARAALAATVVVCLALVVAGFGVVTVLRHNLTGRAGLEAEVTARTVAGSQDALNGRFDRLDLPEDGRVVQVVDSAGRVLGAGAALAGRAPVADYAPAADSTVAPGSTVSSTPTAAASAVPSPSRSGAAFVPSSRSASRTADATGTAAHANGRTGAPGGVLAAVHVLVPDGIARTAVPVDDHGRGRGSDDHGGSDDGKSGDPTGDDHGGGDDHSGNGGGEDSGKGATSSPPRGKVGTDVQRRTIRATVAGRTHDYSFAAVQGTTYDGRTYTVYAGISLEEEQATLDQVTKSLLTGLPFLLAVVATVTWLVTRRALRPVEGIRAEMAEITGSGDLSRRVPEPRSGDEIARLARTTNQTLAALEGSIERQHRFIADASHELRSPIANLRTQLEVAEAHPELLDTHGLVQDVVRLQHLAIDLLLLARLDAGESPADARVDLADLVLEEVAARAATDRFPPAVALEGEPLAVTGSRTQLARVLANLLDNAQRHAAGAVEVSVAVEGDDVVLTVGDDGPGVAPEDRERVFERFVRLDEARSRDAGGAGLGLAIARDVVLRHGGSLTVGGDPGRGTVFRARLPRVT</sequence>
<comment type="caution">
    <text evidence="15">The sequence shown here is derived from an EMBL/GenBank/DDBJ whole genome shotgun (WGS) entry which is preliminary data.</text>
</comment>
<comment type="subcellular location">
    <subcellularLocation>
        <location evidence="2">Cell membrane</location>
    </subcellularLocation>
</comment>
<keyword evidence="5" id="KW-0808">Transferase</keyword>
<evidence type="ECO:0000313" key="15">
    <source>
        <dbReference type="EMBL" id="GAA3845613.1"/>
    </source>
</evidence>
<evidence type="ECO:0000256" key="10">
    <source>
        <dbReference type="ARBA" id="ARBA00023136"/>
    </source>
</evidence>
<dbReference type="InterPro" id="IPR036890">
    <property type="entry name" value="HATPase_C_sf"/>
</dbReference>
<dbReference type="InterPro" id="IPR036097">
    <property type="entry name" value="HisK_dim/P_sf"/>
</dbReference>
<keyword evidence="8 12" id="KW-1133">Transmembrane helix</keyword>
<evidence type="ECO:0000256" key="11">
    <source>
        <dbReference type="SAM" id="MobiDB-lite"/>
    </source>
</evidence>
<dbReference type="Gene3D" id="3.30.565.10">
    <property type="entry name" value="Histidine kinase-like ATPase, C-terminal domain"/>
    <property type="match status" value="1"/>
</dbReference>
<evidence type="ECO:0000313" key="16">
    <source>
        <dbReference type="Proteomes" id="UP001501563"/>
    </source>
</evidence>
<evidence type="ECO:0000256" key="6">
    <source>
        <dbReference type="ARBA" id="ARBA00022692"/>
    </source>
</evidence>
<gene>
    <name evidence="15" type="ORF">GCM10022207_02870</name>
</gene>
<dbReference type="SUPFAM" id="SSF55874">
    <property type="entry name" value="ATPase domain of HSP90 chaperone/DNA topoisomerase II/histidine kinase"/>
    <property type="match status" value="1"/>
</dbReference>
<keyword evidence="4" id="KW-0597">Phosphoprotein</keyword>
<feature type="domain" description="HAMP" evidence="14">
    <location>
        <begin position="319"/>
        <end position="373"/>
    </location>
</feature>
<evidence type="ECO:0000256" key="2">
    <source>
        <dbReference type="ARBA" id="ARBA00004236"/>
    </source>
</evidence>
<dbReference type="PROSITE" id="PS50885">
    <property type="entry name" value="HAMP"/>
    <property type="match status" value="1"/>
</dbReference>
<protein>
    <recommendedName>
        <fullName evidence="3">histidine kinase</fullName>
        <ecNumber evidence="3">2.7.13.3</ecNumber>
    </recommendedName>
</protein>
<dbReference type="InterPro" id="IPR005467">
    <property type="entry name" value="His_kinase_dom"/>
</dbReference>
<evidence type="ECO:0000256" key="12">
    <source>
        <dbReference type="SAM" id="Phobius"/>
    </source>
</evidence>
<keyword evidence="9" id="KW-0902">Two-component regulatory system</keyword>
<evidence type="ECO:0000259" key="14">
    <source>
        <dbReference type="PROSITE" id="PS50885"/>
    </source>
</evidence>
<dbReference type="SMART" id="SM00304">
    <property type="entry name" value="HAMP"/>
    <property type="match status" value="1"/>
</dbReference>
<comment type="catalytic activity">
    <reaction evidence="1">
        <text>ATP + protein L-histidine = ADP + protein N-phospho-L-histidine.</text>
        <dbReference type="EC" id="2.7.13.3"/>
    </reaction>
</comment>
<evidence type="ECO:0000256" key="4">
    <source>
        <dbReference type="ARBA" id="ARBA00022553"/>
    </source>
</evidence>
<keyword evidence="7" id="KW-0418">Kinase</keyword>
<dbReference type="PANTHER" id="PTHR45436:SF5">
    <property type="entry name" value="SENSOR HISTIDINE KINASE TRCS"/>
    <property type="match status" value="1"/>
</dbReference>
<dbReference type="CDD" id="cd00075">
    <property type="entry name" value="HATPase"/>
    <property type="match status" value="1"/>
</dbReference>
<dbReference type="InterPro" id="IPR003661">
    <property type="entry name" value="HisK_dim/P_dom"/>
</dbReference>
<feature type="region of interest" description="Disordered" evidence="11">
    <location>
        <begin position="112"/>
        <end position="163"/>
    </location>
</feature>
<dbReference type="PROSITE" id="PS50109">
    <property type="entry name" value="HIS_KIN"/>
    <property type="match status" value="1"/>
</dbReference>
<reference evidence="16" key="1">
    <citation type="journal article" date="2019" name="Int. J. Syst. Evol. Microbiol.">
        <title>The Global Catalogue of Microorganisms (GCM) 10K type strain sequencing project: providing services to taxonomists for standard genome sequencing and annotation.</title>
        <authorList>
            <consortium name="The Broad Institute Genomics Platform"/>
            <consortium name="The Broad Institute Genome Sequencing Center for Infectious Disease"/>
            <person name="Wu L."/>
            <person name="Ma J."/>
        </authorList>
    </citation>
    <scope>NUCLEOTIDE SEQUENCE [LARGE SCALE GENOMIC DNA]</scope>
    <source>
        <strain evidence="16">JCM 16578</strain>
    </source>
</reference>
<organism evidence="15 16">
    <name type="scientific">Streptomyces lannensis</name>
    <dbReference type="NCBI Taxonomy" id="766498"/>
    <lineage>
        <taxon>Bacteria</taxon>
        <taxon>Bacillati</taxon>
        <taxon>Actinomycetota</taxon>
        <taxon>Actinomycetes</taxon>
        <taxon>Kitasatosporales</taxon>
        <taxon>Streptomycetaceae</taxon>
        <taxon>Streptomyces</taxon>
    </lineage>
</organism>
<feature type="compositionally biased region" description="Basic and acidic residues" evidence="11">
    <location>
        <begin position="186"/>
        <end position="221"/>
    </location>
</feature>
<dbReference type="EMBL" id="BAAAZA010000001">
    <property type="protein sequence ID" value="GAA3845613.1"/>
    <property type="molecule type" value="Genomic_DNA"/>
</dbReference>
<dbReference type="PANTHER" id="PTHR45436">
    <property type="entry name" value="SENSOR HISTIDINE KINASE YKOH"/>
    <property type="match status" value="1"/>
</dbReference>